<dbReference type="Pfam" id="PF06750">
    <property type="entry name" value="A24_N_bact"/>
    <property type="match status" value="1"/>
</dbReference>
<dbReference type="OrthoDB" id="9789291at2"/>
<dbReference type="GO" id="GO:0006465">
    <property type="term" value="P:signal peptide processing"/>
    <property type="evidence" value="ECO:0007669"/>
    <property type="project" value="TreeGrafter"/>
</dbReference>
<feature type="transmembrane region" description="Helical" evidence="10">
    <location>
        <begin position="126"/>
        <end position="146"/>
    </location>
</feature>
<dbReference type="InterPro" id="IPR014032">
    <property type="entry name" value="Peptidase_A24A_bac"/>
</dbReference>
<evidence type="ECO:0000256" key="7">
    <source>
        <dbReference type="ARBA" id="ARBA00023136"/>
    </source>
</evidence>
<comment type="subcellular location">
    <subcellularLocation>
        <location evidence="1">Cell inner membrane</location>
        <topology evidence="1">Multi-pass membrane protein</topology>
    </subcellularLocation>
    <subcellularLocation>
        <location evidence="9">Cell membrane</location>
        <topology evidence="9">Multi-pass membrane protein</topology>
    </subcellularLocation>
</comment>
<evidence type="ECO:0000313" key="13">
    <source>
        <dbReference type="EMBL" id="TPW38063.1"/>
    </source>
</evidence>
<evidence type="ECO:0000259" key="11">
    <source>
        <dbReference type="Pfam" id="PF01478"/>
    </source>
</evidence>
<feature type="transmembrane region" description="Helical" evidence="10">
    <location>
        <begin position="153"/>
        <end position="176"/>
    </location>
</feature>
<dbReference type="PANTHER" id="PTHR30487:SF0">
    <property type="entry name" value="PREPILIN LEADER PEPTIDASE_N-METHYLTRANSFERASE-RELATED"/>
    <property type="match status" value="1"/>
</dbReference>
<dbReference type="EC" id="3.4.23.43" evidence="9"/>
<dbReference type="GO" id="GO:0005886">
    <property type="term" value="C:plasma membrane"/>
    <property type="evidence" value="ECO:0007669"/>
    <property type="project" value="UniProtKB-SubCell"/>
</dbReference>
<feature type="domain" description="Prepilin peptidase A24 N-terminal" evidence="12">
    <location>
        <begin position="9"/>
        <end position="96"/>
    </location>
</feature>
<evidence type="ECO:0000256" key="6">
    <source>
        <dbReference type="ARBA" id="ARBA00022989"/>
    </source>
</evidence>
<organism evidence="13 14">
    <name type="scientific">Mixta tenebrionis</name>
    <dbReference type="NCBI Taxonomy" id="2562439"/>
    <lineage>
        <taxon>Bacteria</taxon>
        <taxon>Pseudomonadati</taxon>
        <taxon>Pseudomonadota</taxon>
        <taxon>Gammaproteobacteria</taxon>
        <taxon>Enterobacterales</taxon>
        <taxon>Erwiniaceae</taxon>
        <taxon>Mixta</taxon>
    </lineage>
</organism>
<dbReference type="GO" id="GO:0004190">
    <property type="term" value="F:aspartic-type endopeptidase activity"/>
    <property type="evidence" value="ECO:0007669"/>
    <property type="project" value="UniProtKB-EC"/>
</dbReference>
<comment type="similarity">
    <text evidence="2 8">Belongs to the peptidase A24 family.</text>
</comment>
<evidence type="ECO:0000256" key="4">
    <source>
        <dbReference type="ARBA" id="ARBA00022519"/>
    </source>
</evidence>
<evidence type="ECO:0000256" key="5">
    <source>
        <dbReference type="ARBA" id="ARBA00022692"/>
    </source>
</evidence>
<evidence type="ECO:0000256" key="3">
    <source>
        <dbReference type="ARBA" id="ARBA00022475"/>
    </source>
</evidence>
<keyword evidence="7 10" id="KW-0472">Membrane</keyword>
<evidence type="ECO:0000256" key="1">
    <source>
        <dbReference type="ARBA" id="ARBA00004429"/>
    </source>
</evidence>
<sequence length="259" mass="29069">MTILFAALAGLALGSFLCLAADRYHPGLSGRRWLIRLFAPPSRCSRCRRRLKPGDLIPFYSWLRLRGRCRYCDCRIPRRLFIVETLSCALFSLLAINAPSPHALSFALLFTALLILLSLIDWRCLLLPDALTLPLLWLGLLYHLLFSQERLPAAVIGAIGGWLALWLLYWFFFIVARREGLGYGDLKLFAALGAWCGWQLLPVIATVAALSGLLLFLGGRVWKRGAGVVHQQPFGPCLSLGGWVTFFALWQKENVIFPL</sequence>
<reference evidence="13 14" key="1">
    <citation type="submission" date="2019-06" db="EMBL/GenBank/DDBJ databases">
        <authorList>
            <person name="Yang Y."/>
        </authorList>
    </citation>
    <scope>NUCLEOTIDE SEQUENCE [LARGE SCALE GENOMIC DNA]</scope>
    <source>
        <strain evidence="13 14">BIT-26</strain>
    </source>
</reference>
<dbReference type="Pfam" id="PF01478">
    <property type="entry name" value="Peptidase_A24"/>
    <property type="match status" value="1"/>
</dbReference>
<dbReference type="Gene3D" id="1.20.120.1220">
    <property type="match status" value="1"/>
</dbReference>
<keyword evidence="3" id="KW-1003">Cell membrane</keyword>
<dbReference type="InterPro" id="IPR000045">
    <property type="entry name" value="Prepilin_IV_endopep_pep"/>
</dbReference>
<evidence type="ECO:0000256" key="9">
    <source>
        <dbReference type="RuleBase" id="RU003794"/>
    </source>
</evidence>
<keyword evidence="6 10" id="KW-1133">Transmembrane helix</keyword>
<comment type="catalytic activity">
    <reaction evidence="9">
        <text>Typically cleaves a -Gly-|-Phe- bond to release an N-terminal, basic peptide of 5-8 residues from type IV prepilin, and then N-methylates the new N-terminal amino group, the methyl donor being S-adenosyl-L-methionine.</text>
        <dbReference type="EC" id="3.4.23.43"/>
    </reaction>
</comment>
<keyword evidence="5 9" id="KW-0812">Transmembrane</keyword>
<dbReference type="EMBL" id="VHQI01000022">
    <property type="protein sequence ID" value="TPW38063.1"/>
    <property type="molecule type" value="Genomic_DNA"/>
</dbReference>
<dbReference type="EC" id="2.1.1.-" evidence="9"/>
<feature type="transmembrane region" description="Helical" evidence="10">
    <location>
        <begin position="188"/>
        <end position="217"/>
    </location>
</feature>
<name>A0A506UYA0_9GAMM</name>
<keyword evidence="9" id="KW-0808">Transferase</keyword>
<evidence type="ECO:0000313" key="14">
    <source>
        <dbReference type="Proteomes" id="UP000319523"/>
    </source>
</evidence>
<evidence type="ECO:0000256" key="2">
    <source>
        <dbReference type="ARBA" id="ARBA00005801"/>
    </source>
</evidence>
<accession>A0A506UYA0</accession>
<keyword evidence="9" id="KW-0378">Hydrolase</keyword>
<keyword evidence="9" id="KW-0511">Multifunctional enzyme</keyword>
<feature type="domain" description="Prepilin type IV endopeptidase peptidase" evidence="11">
    <location>
        <begin position="108"/>
        <end position="216"/>
    </location>
</feature>
<keyword evidence="4" id="KW-0997">Cell inner membrane</keyword>
<dbReference type="PRINTS" id="PR00864">
    <property type="entry name" value="PREPILNPTASE"/>
</dbReference>
<dbReference type="InterPro" id="IPR050882">
    <property type="entry name" value="Prepilin_peptidase/N-MTase"/>
</dbReference>
<comment type="function">
    <text evidence="9">Plays an essential role in type IV pili and type II pseudopili formation by proteolytically removing the leader sequence from substrate proteins and subsequently monomethylating the alpha-amino group of the newly exposed N-terminal phenylalanine.</text>
</comment>
<comment type="caution">
    <text evidence="13">The sequence shown here is derived from an EMBL/GenBank/DDBJ whole genome shotgun (WGS) entry which is preliminary data.</text>
</comment>
<dbReference type="GO" id="GO:0032259">
    <property type="term" value="P:methylation"/>
    <property type="evidence" value="ECO:0007669"/>
    <property type="project" value="UniProtKB-KW"/>
</dbReference>
<dbReference type="RefSeq" id="WP_141178021.1">
    <property type="nucleotide sequence ID" value="NZ_JBHUFX010000002.1"/>
</dbReference>
<keyword evidence="14" id="KW-1185">Reference proteome</keyword>
<evidence type="ECO:0000259" key="12">
    <source>
        <dbReference type="Pfam" id="PF06750"/>
    </source>
</evidence>
<protein>
    <recommendedName>
        <fullName evidence="9">Prepilin leader peptidase/N-methyltransferase</fullName>
        <ecNumber evidence="9">2.1.1.-</ecNumber>
        <ecNumber evidence="9">3.4.23.43</ecNumber>
    </recommendedName>
</protein>
<feature type="transmembrane region" description="Helical" evidence="10">
    <location>
        <begin position="103"/>
        <end position="120"/>
    </location>
</feature>
<dbReference type="PANTHER" id="PTHR30487">
    <property type="entry name" value="TYPE 4 PREPILIN-LIKE PROTEINS LEADER PEPTIDE-PROCESSING ENZYME"/>
    <property type="match status" value="1"/>
</dbReference>
<dbReference type="GO" id="GO:0008168">
    <property type="term" value="F:methyltransferase activity"/>
    <property type="evidence" value="ECO:0007669"/>
    <property type="project" value="UniProtKB-KW"/>
</dbReference>
<dbReference type="Proteomes" id="UP000319523">
    <property type="component" value="Unassembled WGS sequence"/>
</dbReference>
<dbReference type="AlphaFoldDB" id="A0A506UYA0"/>
<keyword evidence="9" id="KW-0645">Protease</keyword>
<dbReference type="InterPro" id="IPR010627">
    <property type="entry name" value="Prepilin_pept_A24_N"/>
</dbReference>
<feature type="transmembrane region" description="Helical" evidence="10">
    <location>
        <begin position="80"/>
        <end position="96"/>
    </location>
</feature>
<keyword evidence="9" id="KW-0489">Methyltransferase</keyword>
<gene>
    <name evidence="13" type="ORF">FKM52_20710</name>
</gene>
<evidence type="ECO:0000256" key="8">
    <source>
        <dbReference type="RuleBase" id="RU003793"/>
    </source>
</evidence>
<evidence type="ECO:0000256" key="10">
    <source>
        <dbReference type="SAM" id="Phobius"/>
    </source>
</evidence>
<proteinExistence type="inferred from homology"/>